<dbReference type="Proteomes" id="UP000317881">
    <property type="component" value="Unassembled WGS sequence"/>
</dbReference>
<dbReference type="InterPro" id="IPR021133">
    <property type="entry name" value="HEAT_type_2"/>
</dbReference>
<accession>A0A4Y3VP03</accession>
<reference evidence="2 3" key="1">
    <citation type="submission" date="2019-06" db="EMBL/GenBank/DDBJ databases">
        <title>Whole genome shotgun sequence of Streptomyces spinoverrucosus NBRC 14228.</title>
        <authorList>
            <person name="Hosoyama A."/>
            <person name="Uohara A."/>
            <person name="Ohji S."/>
            <person name="Ichikawa N."/>
        </authorList>
    </citation>
    <scope>NUCLEOTIDE SEQUENCE [LARGE SCALE GENOMIC DNA]</scope>
    <source>
        <strain evidence="2 3">NBRC 14228</strain>
    </source>
</reference>
<dbReference type="RefSeq" id="WP_141313005.1">
    <property type="nucleotide sequence ID" value="NZ_BJND01000051.1"/>
</dbReference>
<evidence type="ECO:0000313" key="3">
    <source>
        <dbReference type="Proteomes" id="UP000317881"/>
    </source>
</evidence>
<dbReference type="EMBL" id="BJND01000051">
    <property type="protein sequence ID" value="GEC08323.1"/>
    <property type="molecule type" value="Genomic_DNA"/>
</dbReference>
<dbReference type="InterPro" id="IPR016024">
    <property type="entry name" value="ARM-type_fold"/>
</dbReference>
<gene>
    <name evidence="2" type="ORF">SSP24_59780</name>
</gene>
<evidence type="ECO:0008006" key="4">
    <source>
        <dbReference type="Google" id="ProtNLM"/>
    </source>
</evidence>
<dbReference type="AlphaFoldDB" id="A0A4Y3VP03"/>
<keyword evidence="3" id="KW-1185">Reference proteome</keyword>
<name>A0A4Y3VP03_9ACTN</name>
<dbReference type="InterPro" id="IPR011989">
    <property type="entry name" value="ARM-like"/>
</dbReference>
<dbReference type="OrthoDB" id="292843at2"/>
<organism evidence="2 3">
    <name type="scientific">Streptomyces spinoverrucosus</name>
    <dbReference type="NCBI Taxonomy" id="284043"/>
    <lineage>
        <taxon>Bacteria</taxon>
        <taxon>Bacillati</taxon>
        <taxon>Actinomycetota</taxon>
        <taxon>Actinomycetes</taxon>
        <taxon>Kitasatosporales</taxon>
        <taxon>Streptomycetaceae</taxon>
        <taxon>Streptomyces</taxon>
    </lineage>
</organism>
<proteinExistence type="predicted"/>
<protein>
    <recommendedName>
        <fullName evidence="4">HEAT repeat domain-containing protein</fullName>
    </recommendedName>
</protein>
<evidence type="ECO:0000256" key="1">
    <source>
        <dbReference type="SAM" id="MobiDB-lite"/>
    </source>
</evidence>
<dbReference type="SUPFAM" id="SSF48371">
    <property type="entry name" value="ARM repeat"/>
    <property type="match status" value="1"/>
</dbReference>
<feature type="region of interest" description="Disordered" evidence="1">
    <location>
        <begin position="225"/>
        <end position="244"/>
    </location>
</feature>
<sequence>MKSPAELDAVQWHTLTHAYGSAEDVPELIRALYEGDEETADEAIYELFGNIHHQGTVYPASAPAVPFLAHAVRHAPGKRDQLLMLLAVLADHDPADIESPHWPVSSVAGVCAELCRVLPELLPCLEDGERVVRRAALRVVAAVAELLPAELRTSVEHRIEELYATDPVPAVRADAMVVLARFDRETAAAALDSPLPEVRLAAAMLVAERSGPPYPAELVKVIAEDGAEPDPGDDDFPWSGTTTSDEQLTRLLTRDADAGLAVAARWIAAGDIGSRGSWLAEQIAETWRDREPEVLDLLQSALPHQKDTRGLAGRLRTIGHWIEYLPEPGAGLRDALYRHTSADDETAEPALLALVRSRDPRALELVLRRPCAKLLEAAARHFPEAADRLIPVIRRELASGATGNAGIALVGALTPFGAAARQAQPELVDCLRTGRAAIVAARQIGLNGIQTQEVTDLLRNAANSNDSSLSAAAAVAHYQLTGDAGQALDVFERLLSARGQPHWYLSSLQPLGSAAAPLLPFIEPLLEAGYEWTRMAAAEAHHWITGSTDRAVPVLVELVGPTPVGLRALKALAATRPVPEELRPTLRSFAFSPLRLLSDSPFSGQGHEDEELRTLARTLLTAD</sequence>
<comment type="caution">
    <text evidence="2">The sequence shown here is derived from an EMBL/GenBank/DDBJ whole genome shotgun (WGS) entry which is preliminary data.</text>
</comment>
<dbReference type="PROSITE" id="PS50077">
    <property type="entry name" value="HEAT_REPEAT"/>
    <property type="match status" value="1"/>
</dbReference>
<dbReference type="Gene3D" id="1.25.10.10">
    <property type="entry name" value="Leucine-rich Repeat Variant"/>
    <property type="match status" value="1"/>
</dbReference>
<evidence type="ECO:0000313" key="2">
    <source>
        <dbReference type="EMBL" id="GEC08323.1"/>
    </source>
</evidence>
<feature type="compositionally biased region" description="Acidic residues" evidence="1">
    <location>
        <begin position="225"/>
        <end position="236"/>
    </location>
</feature>